<keyword evidence="5" id="KW-1208">Phospholipid metabolism</keyword>
<dbReference type="Pfam" id="PF01553">
    <property type="entry name" value="Acyltransferase"/>
    <property type="match status" value="1"/>
</dbReference>
<keyword evidence="10" id="KW-1185">Reference proteome</keyword>
<keyword evidence="5" id="KW-0443">Lipid metabolism</keyword>
<name>A0A7J7KBI4_BUGNE</name>
<comment type="caution">
    <text evidence="9">The sequence shown here is derived from an EMBL/GenBank/DDBJ whole genome shotgun (WGS) entry which is preliminary data.</text>
</comment>
<keyword evidence="6" id="KW-0472">Membrane</keyword>
<evidence type="ECO:0000313" key="9">
    <source>
        <dbReference type="EMBL" id="KAF6035294.1"/>
    </source>
</evidence>
<dbReference type="SMART" id="SM00563">
    <property type="entry name" value="PlsC"/>
    <property type="match status" value="1"/>
</dbReference>
<evidence type="ECO:0000256" key="1">
    <source>
        <dbReference type="ARBA" id="ARBA00004728"/>
    </source>
</evidence>
<accession>A0A7J7KBI4</accession>
<comment type="catalytic activity">
    <reaction evidence="5">
        <text>a 1-acyl-sn-glycero-3-phosphate + an acyl-CoA = a 1,2-diacyl-sn-glycero-3-phosphate + CoA</text>
        <dbReference type="Rhea" id="RHEA:19709"/>
        <dbReference type="ChEBI" id="CHEBI:57287"/>
        <dbReference type="ChEBI" id="CHEBI:57970"/>
        <dbReference type="ChEBI" id="CHEBI:58342"/>
        <dbReference type="ChEBI" id="CHEBI:58608"/>
        <dbReference type="EC" id="2.3.1.51"/>
    </reaction>
</comment>
<dbReference type="GO" id="GO:0016020">
    <property type="term" value="C:membrane"/>
    <property type="evidence" value="ECO:0007669"/>
    <property type="project" value="InterPro"/>
</dbReference>
<evidence type="ECO:0000313" key="10">
    <source>
        <dbReference type="Proteomes" id="UP000593567"/>
    </source>
</evidence>
<feature type="transmembrane region" description="Helical" evidence="6">
    <location>
        <begin position="121"/>
        <end position="139"/>
    </location>
</feature>
<comment type="pathway">
    <text evidence="1">Phospholipid metabolism; CDP-diacylglycerol biosynthesis; CDP-diacylglycerol from sn-glycerol 3-phosphate: step 2/3.</text>
</comment>
<keyword evidence="7" id="KW-0732">Signal</keyword>
<dbReference type="InterPro" id="IPR002123">
    <property type="entry name" value="Plipid/glycerol_acylTrfase"/>
</dbReference>
<dbReference type="EC" id="2.3.1.51" evidence="5"/>
<dbReference type="EMBL" id="VXIV02000900">
    <property type="protein sequence ID" value="KAF6035294.1"/>
    <property type="molecule type" value="Genomic_DNA"/>
</dbReference>
<evidence type="ECO:0000256" key="3">
    <source>
        <dbReference type="ARBA" id="ARBA00022679"/>
    </source>
</evidence>
<dbReference type="Proteomes" id="UP000593567">
    <property type="component" value="Unassembled WGS sequence"/>
</dbReference>
<keyword evidence="3 5" id="KW-0808">Transferase</keyword>
<dbReference type="GO" id="GO:0006654">
    <property type="term" value="P:phosphatidic acid biosynthetic process"/>
    <property type="evidence" value="ECO:0007669"/>
    <property type="project" value="TreeGrafter"/>
</dbReference>
<feature type="signal peptide" evidence="7">
    <location>
        <begin position="1"/>
        <end position="17"/>
    </location>
</feature>
<evidence type="ECO:0000259" key="8">
    <source>
        <dbReference type="SMART" id="SM00563"/>
    </source>
</evidence>
<dbReference type="InterPro" id="IPR004552">
    <property type="entry name" value="AGP_acyltrans"/>
</dbReference>
<dbReference type="OrthoDB" id="202234at2759"/>
<evidence type="ECO:0000256" key="5">
    <source>
        <dbReference type="RuleBase" id="RU361267"/>
    </source>
</evidence>
<dbReference type="CDD" id="cd07989">
    <property type="entry name" value="LPLAT_AGPAT-like"/>
    <property type="match status" value="1"/>
</dbReference>
<evidence type="ECO:0000256" key="4">
    <source>
        <dbReference type="ARBA" id="ARBA00023315"/>
    </source>
</evidence>
<feature type="domain" description="Phospholipid/glycerol acyltransferase" evidence="8">
    <location>
        <begin position="90"/>
        <end position="205"/>
    </location>
</feature>
<gene>
    <name evidence="9" type="ORF">EB796_006402</name>
</gene>
<keyword evidence="6" id="KW-0812">Transmembrane</keyword>
<keyword evidence="6" id="KW-1133">Transmembrane helix</keyword>
<dbReference type="SUPFAM" id="SSF69593">
    <property type="entry name" value="Glycerol-3-phosphate (1)-acyltransferase"/>
    <property type="match status" value="1"/>
</dbReference>
<keyword evidence="5" id="KW-0444">Lipid biosynthesis</keyword>
<dbReference type="PANTHER" id="PTHR10434:SF11">
    <property type="entry name" value="1-ACYL-SN-GLYCEROL-3-PHOSPHATE ACYLTRANSFERASE"/>
    <property type="match status" value="1"/>
</dbReference>
<evidence type="ECO:0000256" key="7">
    <source>
        <dbReference type="SAM" id="SignalP"/>
    </source>
</evidence>
<evidence type="ECO:0000256" key="6">
    <source>
        <dbReference type="SAM" id="Phobius"/>
    </source>
</evidence>
<dbReference type="PANTHER" id="PTHR10434">
    <property type="entry name" value="1-ACYL-SN-GLYCEROL-3-PHOSPHATE ACYLTRANSFERASE"/>
    <property type="match status" value="1"/>
</dbReference>
<keyword evidence="5" id="KW-0594">Phospholipid biosynthesis</keyword>
<organism evidence="9 10">
    <name type="scientific">Bugula neritina</name>
    <name type="common">Brown bryozoan</name>
    <name type="synonym">Sertularia neritina</name>
    <dbReference type="NCBI Taxonomy" id="10212"/>
    <lineage>
        <taxon>Eukaryota</taxon>
        <taxon>Metazoa</taxon>
        <taxon>Spiralia</taxon>
        <taxon>Lophotrochozoa</taxon>
        <taxon>Bryozoa</taxon>
        <taxon>Gymnolaemata</taxon>
        <taxon>Cheilostomatida</taxon>
        <taxon>Flustrina</taxon>
        <taxon>Buguloidea</taxon>
        <taxon>Bugulidae</taxon>
        <taxon>Bugula</taxon>
    </lineage>
</organism>
<protein>
    <recommendedName>
        <fullName evidence="5">1-acyl-sn-glycerol-3-phosphate acyltransferase</fullName>
        <ecNumber evidence="5">2.3.1.51</ecNumber>
    </recommendedName>
</protein>
<proteinExistence type="inferred from homology"/>
<feature type="chain" id="PRO_5029881846" description="1-acyl-sn-glycerol-3-phosphate acyltransferase" evidence="7">
    <location>
        <begin position="18"/>
        <end position="266"/>
    </location>
</feature>
<feature type="transmembrane region" description="Helical" evidence="6">
    <location>
        <begin position="29"/>
        <end position="49"/>
    </location>
</feature>
<evidence type="ECO:0000256" key="2">
    <source>
        <dbReference type="ARBA" id="ARBA00008655"/>
    </source>
</evidence>
<comment type="domain">
    <text evidence="5">The HXXXXD motif is essential for acyltransferase activity and may constitute the binding site for the phosphate moiety of the glycerol-3-phosphate.</text>
</comment>
<sequence>MLLEVTLLLLVVLLVLCRVETPIQYSAKMFMFYFFCLFLATVTLPLGLVRPFNPENHKVLSFIVPYLTKYILGITVEVRDGHNSKLNKPFVLLLNHQSSLDAFIMMHIWPDRCVTIMKRVLMYVFPFGVTATLFGCIFIDRGNRNNAQSSLEHAGQELKNRNVQICMYPEGTRNRDGHILPFKKGAFNLAVGAQVPLVPATVSCYRNFYCKKENKFTDGKVIVRVLPEVSTEGKEYTDVLELTEQIRNSMVKSYEEVSAELGSKLS</sequence>
<comment type="similarity">
    <text evidence="2 5">Belongs to the 1-acyl-sn-glycerol-3-phosphate acyltransferase family.</text>
</comment>
<dbReference type="AlphaFoldDB" id="A0A7J7KBI4"/>
<dbReference type="GO" id="GO:0003841">
    <property type="term" value="F:1-acylglycerol-3-phosphate O-acyltransferase activity"/>
    <property type="evidence" value="ECO:0007669"/>
    <property type="project" value="UniProtKB-UniRule"/>
</dbReference>
<dbReference type="GO" id="GO:0005783">
    <property type="term" value="C:endoplasmic reticulum"/>
    <property type="evidence" value="ECO:0007669"/>
    <property type="project" value="TreeGrafter"/>
</dbReference>
<dbReference type="NCBIfam" id="TIGR00530">
    <property type="entry name" value="AGP_acyltrn"/>
    <property type="match status" value="1"/>
</dbReference>
<reference evidence="9" key="1">
    <citation type="submission" date="2020-06" db="EMBL/GenBank/DDBJ databases">
        <title>Draft genome of Bugula neritina, a colonial animal packing powerful symbionts and potential medicines.</title>
        <authorList>
            <person name="Rayko M."/>
        </authorList>
    </citation>
    <scope>NUCLEOTIDE SEQUENCE [LARGE SCALE GENOMIC DNA]</scope>
    <source>
        <strain evidence="9">Kwan_BN1</strain>
    </source>
</reference>
<keyword evidence="4 5" id="KW-0012">Acyltransferase</keyword>